<name>A0A9P4GBE5_9PLEO</name>
<dbReference type="GeneID" id="63843949"/>
<gene>
    <name evidence="2" type="ORF">K460DRAFT_133639</name>
</gene>
<feature type="compositionally biased region" description="Polar residues" evidence="1">
    <location>
        <begin position="147"/>
        <end position="173"/>
    </location>
</feature>
<reference evidence="2" key="1">
    <citation type="submission" date="2020-01" db="EMBL/GenBank/DDBJ databases">
        <authorList>
            <consortium name="DOE Joint Genome Institute"/>
            <person name="Haridas S."/>
            <person name="Albert R."/>
            <person name="Binder M."/>
            <person name="Bloem J."/>
            <person name="Labutti K."/>
            <person name="Salamov A."/>
            <person name="Andreopoulos B."/>
            <person name="Baker S.E."/>
            <person name="Barry K."/>
            <person name="Bills G."/>
            <person name="Bluhm B.H."/>
            <person name="Cannon C."/>
            <person name="Castanera R."/>
            <person name="Culley D.E."/>
            <person name="Daum C."/>
            <person name="Ezra D."/>
            <person name="Gonzalez J.B."/>
            <person name="Henrissat B."/>
            <person name="Kuo A."/>
            <person name="Liang C."/>
            <person name="Lipzen A."/>
            <person name="Lutzoni F."/>
            <person name="Magnuson J."/>
            <person name="Mondo S."/>
            <person name="Nolan M."/>
            <person name="Ohm R."/>
            <person name="Pangilinan J."/>
            <person name="Park H.-J."/>
            <person name="Ramirez L."/>
            <person name="Alfaro M."/>
            <person name="Sun H."/>
            <person name="Tritt A."/>
            <person name="Yoshinaga Y."/>
            <person name="Zwiers L.-H."/>
            <person name="Turgeon B.G."/>
            <person name="Goodwin S.B."/>
            <person name="Spatafora J.W."/>
            <person name="Crous P.W."/>
            <person name="Grigoriev I.V."/>
        </authorList>
    </citation>
    <scope>NUCLEOTIDE SEQUENCE</scope>
    <source>
        <strain evidence="2">CBS 394.84</strain>
    </source>
</reference>
<dbReference type="RefSeq" id="XP_040785296.1">
    <property type="nucleotide sequence ID" value="XM_040926697.1"/>
</dbReference>
<proteinExistence type="predicted"/>
<feature type="region of interest" description="Disordered" evidence="1">
    <location>
        <begin position="119"/>
        <end position="213"/>
    </location>
</feature>
<evidence type="ECO:0000313" key="3">
    <source>
        <dbReference type="Proteomes" id="UP000800039"/>
    </source>
</evidence>
<feature type="compositionally biased region" description="Low complexity" evidence="1">
    <location>
        <begin position="122"/>
        <end position="131"/>
    </location>
</feature>
<organism evidence="2 3">
    <name type="scientific">Cucurbitaria berberidis CBS 394.84</name>
    <dbReference type="NCBI Taxonomy" id="1168544"/>
    <lineage>
        <taxon>Eukaryota</taxon>
        <taxon>Fungi</taxon>
        <taxon>Dikarya</taxon>
        <taxon>Ascomycota</taxon>
        <taxon>Pezizomycotina</taxon>
        <taxon>Dothideomycetes</taxon>
        <taxon>Pleosporomycetidae</taxon>
        <taxon>Pleosporales</taxon>
        <taxon>Pleosporineae</taxon>
        <taxon>Cucurbitariaceae</taxon>
        <taxon>Cucurbitaria</taxon>
    </lineage>
</organism>
<dbReference type="Proteomes" id="UP000800039">
    <property type="component" value="Unassembled WGS sequence"/>
</dbReference>
<sequence length="213" mass="23466">MSMRRDHSFTPGANGYDEHRTYDRAGHEPLQHSYHVPSIASPSTYRLTNISPEVIINPDWPPSIRQAAENALWSPYDTAIAQDTSPNETMYPAVAATPFSFYNQNFEMALPQMEYALELPSDDPLSPGSPGRNTNSAIDNSDDIFSLINSNDTAGSRTSGGSSIWSDHGSPSGTLEYHLIGTRTTTDVSETENLPVRTETHRTTQLDIPAHSR</sequence>
<feature type="compositionally biased region" description="Polar residues" evidence="1">
    <location>
        <begin position="182"/>
        <end position="192"/>
    </location>
</feature>
<feature type="region of interest" description="Disordered" evidence="1">
    <location>
        <begin position="1"/>
        <end position="21"/>
    </location>
</feature>
<accession>A0A9P4GBE5</accession>
<comment type="caution">
    <text evidence="2">The sequence shown here is derived from an EMBL/GenBank/DDBJ whole genome shotgun (WGS) entry which is preliminary data.</text>
</comment>
<protein>
    <submittedName>
        <fullName evidence="2">Uncharacterized protein</fullName>
    </submittedName>
</protein>
<evidence type="ECO:0000256" key="1">
    <source>
        <dbReference type="SAM" id="MobiDB-lite"/>
    </source>
</evidence>
<dbReference type="AlphaFoldDB" id="A0A9P4GBE5"/>
<keyword evidence="3" id="KW-1185">Reference proteome</keyword>
<evidence type="ECO:0000313" key="2">
    <source>
        <dbReference type="EMBL" id="KAF1842733.1"/>
    </source>
</evidence>
<dbReference type="EMBL" id="ML976617">
    <property type="protein sequence ID" value="KAF1842733.1"/>
    <property type="molecule type" value="Genomic_DNA"/>
</dbReference>